<evidence type="ECO:0000313" key="2">
    <source>
        <dbReference type="EMBL" id="MBF4500419.1"/>
    </source>
</evidence>
<dbReference type="Proteomes" id="UP000622653">
    <property type="component" value="Unassembled WGS sequence"/>
</dbReference>
<proteinExistence type="predicted"/>
<sequence>MKRNILGAVTLSSVLLLGACGLGNTMKVEQQEGIDAAQSEEVAQMPGTIGLIDDITDERILITVEESSVFNGKMKGQRIFFSTGEIDDETKAQLKRGQKVKIEHGEAFGMSHPPVGNAENIEVIDKAMSEQPHVMIFKYDEGSTDYLRHGTVTGAAIASVETVLEDATWEDAAFPFDGPADYQFSIETASSPFKEQNIFMKNTDDGVLLYNAATEQKTIVSGGMSQKLVELIK</sequence>
<dbReference type="InterPro" id="IPR021598">
    <property type="entry name" value="DUF3221"/>
</dbReference>
<name>A0A8J7KKS9_9BACL</name>
<keyword evidence="3" id="KW-1185">Reference proteome</keyword>
<dbReference type="PROSITE" id="PS51257">
    <property type="entry name" value="PROKAR_LIPOPROTEIN"/>
    <property type="match status" value="1"/>
</dbReference>
<keyword evidence="1" id="KW-0732">Signal</keyword>
<comment type="caution">
    <text evidence="2">The sequence shown here is derived from an EMBL/GenBank/DDBJ whole genome shotgun (WGS) entry which is preliminary data.</text>
</comment>
<dbReference type="EMBL" id="JADKPV010000001">
    <property type="protein sequence ID" value="MBF4500419.1"/>
    <property type="molecule type" value="Genomic_DNA"/>
</dbReference>
<reference evidence="2" key="1">
    <citation type="submission" date="2020-11" db="EMBL/GenBank/DDBJ databases">
        <title>Multidrug resistant novel bacterium Savagea serpentis sp. nov., isolated from the scats of a vine snake (Ahaetulla nasuta).</title>
        <authorList>
            <person name="Venkata Ramana V."/>
            <person name="Vikas Patil S."/>
            <person name="Yogita Lugani V."/>
        </authorList>
    </citation>
    <scope>NUCLEOTIDE SEQUENCE</scope>
    <source>
        <strain evidence="2">SN6</strain>
    </source>
</reference>
<protein>
    <submittedName>
        <fullName evidence="2">DUF3221 domain-containing protein</fullName>
    </submittedName>
</protein>
<dbReference type="RefSeq" id="WP_194561860.1">
    <property type="nucleotide sequence ID" value="NZ_JADKPV010000001.1"/>
</dbReference>
<accession>A0A8J7KKS9</accession>
<organism evidence="2 3">
    <name type="scientific">Savagea serpentis</name>
    <dbReference type="NCBI Taxonomy" id="2785297"/>
    <lineage>
        <taxon>Bacteria</taxon>
        <taxon>Bacillati</taxon>
        <taxon>Bacillota</taxon>
        <taxon>Bacilli</taxon>
        <taxon>Bacillales</taxon>
        <taxon>Caryophanaceae</taxon>
        <taxon>Savagea</taxon>
    </lineage>
</organism>
<evidence type="ECO:0000313" key="3">
    <source>
        <dbReference type="Proteomes" id="UP000622653"/>
    </source>
</evidence>
<dbReference type="Pfam" id="PF11518">
    <property type="entry name" value="DUF3221"/>
    <property type="match status" value="1"/>
</dbReference>
<feature type="chain" id="PRO_5039301753" evidence="1">
    <location>
        <begin position="20"/>
        <end position="233"/>
    </location>
</feature>
<feature type="signal peptide" evidence="1">
    <location>
        <begin position="1"/>
        <end position="19"/>
    </location>
</feature>
<dbReference type="AlphaFoldDB" id="A0A8J7KKS9"/>
<gene>
    <name evidence="2" type="ORF">IRY55_03495</name>
</gene>
<evidence type="ECO:0000256" key="1">
    <source>
        <dbReference type="SAM" id="SignalP"/>
    </source>
</evidence>